<keyword evidence="3" id="KW-0813">Transport</keyword>
<dbReference type="OrthoDB" id="409725at2759"/>
<feature type="transmembrane region" description="Helical" evidence="10">
    <location>
        <begin position="166"/>
        <end position="186"/>
    </location>
</feature>
<dbReference type="PANTHER" id="PTHR10791">
    <property type="entry name" value="RAG1-ACTIVATING PROTEIN 1"/>
    <property type="match status" value="1"/>
</dbReference>
<dbReference type="Proteomes" id="UP000019116">
    <property type="component" value="Chromosome 5B"/>
</dbReference>
<keyword evidence="8 10" id="KW-1133">Transmembrane helix</keyword>
<evidence type="ECO:0000256" key="9">
    <source>
        <dbReference type="ARBA" id="ARBA00023136"/>
    </source>
</evidence>
<sequence length="228" mass="24108">MASYGVASFDDSLTAAAAAPTAAVSLKTKIAGTKATSSKAMTEMAIAGNVWASLVLLVPIFTFVIPVCKVKSVQGRNALGFLSMILGCAAWIVFAIPSMPGSLPVLVVNGVGILIQAAYIALFLWFASAVVRRRTIKQLVFVVAVSVVLALLMVVLVLVTKVCSPKVFGVVAATYSTGLFVVSMAMDMVDVVKNRPGQQHTARTTIWSLDLDFTIDDLCFVVDLTSML</sequence>
<feature type="transmembrane region" description="Helical" evidence="10">
    <location>
        <begin position="46"/>
        <end position="67"/>
    </location>
</feature>
<keyword evidence="9 10" id="KW-0472">Membrane</keyword>
<dbReference type="GO" id="GO:0008643">
    <property type="term" value="P:carbohydrate transport"/>
    <property type="evidence" value="ECO:0000318"/>
    <property type="project" value="GO_Central"/>
</dbReference>
<evidence type="ECO:0000313" key="11">
    <source>
        <dbReference type="EnsemblPlants" id="TraesCS5B02G324200.1"/>
    </source>
</evidence>
<evidence type="ECO:0000256" key="8">
    <source>
        <dbReference type="ARBA" id="ARBA00022989"/>
    </source>
</evidence>
<dbReference type="Gramene" id="TraesCS5B03G0818400.1">
    <property type="protein sequence ID" value="TraesCS5B03G0818400.1.CDS"/>
    <property type="gene ID" value="TraesCS5B03G0818400"/>
</dbReference>
<evidence type="ECO:0000256" key="1">
    <source>
        <dbReference type="ARBA" id="ARBA00004651"/>
    </source>
</evidence>
<name>A0A3B6LR25_WHEAT</name>
<dbReference type="InterPro" id="IPR004316">
    <property type="entry name" value="SWEET_rpt"/>
</dbReference>
<evidence type="ECO:0000256" key="5">
    <source>
        <dbReference type="ARBA" id="ARBA00022597"/>
    </source>
</evidence>
<dbReference type="AlphaFoldDB" id="A0A3B6LR25"/>
<comment type="similarity">
    <text evidence="2">Belongs to the SWEET sugar transporter family.</text>
</comment>
<evidence type="ECO:0000256" key="10">
    <source>
        <dbReference type="SAM" id="Phobius"/>
    </source>
</evidence>
<evidence type="ECO:0000256" key="7">
    <source>
        <dbReference type="ARBA" id="ARBA00022737"/>
    </source>
</evidence>
<feature type="transmembrane region" description="Helical" evidence="10">
    <location>
        <begin position="79"/>
        <end position="99"/>
    </location>
</feature>
<feature type="transmembrane region" description="Helical" evidence="10">
    <location>
        <begin position="139"/>
        <end position="160"/>
    </location>
</feature>
<evidence type="ECO:0000313" key="12">
    <source>
        <dbReference type="Proteomes" id="UP000019116"/>
    </source>
</evidence>
<evidence type="ECO:0000256" key="4">
    <source>
        <dbReference type="ARBA" id="ARBA00022475"/>
    </source>
</evidence>
<feature type="transmembrane region" description="Helical" evidence="10">
    <location>
        <begin position="105"/>
        <end position="127"/>
    </location>
</feature>
<dbReference type="GO" id="GO:0005886">
    <property type="term" value="C:plasma membrane"/>
    <property type="evidence" value="ECO:0007669"/>
    <property type="project" value="UniProtKB-SubCell"/>
</dbReference>
<reference evidence="11" key="2">
    <citation type="submission" date="2018-10" db="UniProtKB">
        <authorList>
            <consortium name="EnsemblPlants"/>
        </authorList>
    </citation>
    <scope>IDENTIFICATION</scope>
</reference>
<accession>A0A3B6LR25</accession>
<dbReference type="Pfam" id="PF03083">
    <property type="entry name" value="MtN3_slv"/>
    <property type="match status" value="1"/>
</dbReference>
<proteinExistence type="inferred from homology"/>
<dbReference type="EnsemblPlants" id="TraesCS5B02G324200.1">
    <property type="protein sequence ID" value="TraesCS5B02G324200.1"/>
    <property type="gene ID" value="TraesCS5B02G324200"/>
</dbReference>
<evidence type="ECO:0008006" key="13">
    <source>
        <dbReference type="Google" id="ProtNLM"/>
    </source>
</evidence>
<keyword evidence="7" id="KW-0677">Repeat</keyword>
<dbReference type="PANTHER" id="PTHR10791:SF50">
    <property type="entry name" value="BIDIRECTIONAL SUGAR TRANSPORTER SWEET15"/>
    <property type="match status" value="1"/>
</dbReference>
<dbReference type="Gene3D" id="1.20.1280.290">
    <property type="match status" value="1"/>
</dbReference>
<keyword evidence="6 10" id="KW-0812">Transmembrane</keyword>
<evidence type="ECO:0000256" key="6">
    <source>
        <dbReference type="ARBA" id="ARBA00022692"/>
    </source>
</evidence>
<organism evidence="11">
    <name type="scientific">Triticum aestivum</name>
    <name type="common">Wheat</name>
    <dbReference type="NCBI Taxonomy" id="4565"/>
    <lineage>
        <taxon>Eukaryota</taxon>
        <taxon>Viridiplantae</taxon>
        <taxon>Streptophyta</taxon>
        <taxon>Embryophyta</taxon>
        <taxon>Tracheophyta</taxon>
        <taxon>Spermatophyta</taxon>
        <taxon>Magnoliopsida</taxon>
        <taxon>Liliopsida</taxon>
        <taxon>Poales</taxon>
        <taxon>Poaceae</taxon>
        <taxon>BOP clade</taxon>
        <taxon>Pooideae</taxon>
        <taxon>Triticodae</taxon>
        <taxon>Triticeae</taxon>
        <taxon>Triticinae</taxon>
        <taxon>Triticum</taxon>
    </lineage>
</organism>
<dbReference type="SMR" id="A0A3B6LR25"/>
<keyword evidence="4" id="KW-1003">Cell membrane</keyword>
<dbReference type="Gramene" id="TraesWEE_scaffold_043601_01G000300.1">
    <property type="protein sequence ID" value="TraesWEE_scaffold_043601_01G000300.1"/>
    <property type="gene ID" value="TraesWEE_scaffold_043601_01G000300"/>
</dbReference>
<comment type="subcellular location">
    <subcellularLocation>
        <location evidence="1">Cell membrane</location>
        <topology evidence="1">Multi-pass membrane protein</topology>
    </subcellularLocation>
</comment>
<evidence type="ECO:0000256" key="2">
    <source>
        <dbReference type="ARBA" id="ARBA00007809"/>
    </source>
</evidence>
<evidence type="ECO:0000256" key="3">
    <source>
        <dbReference type="ARBA" id="ARBA00022448"/>
    </source>
</evidence>
<protein>
    <recommendedName>
        <fullName evidence="13">Bidirectional sugar transporter SWEET</fullName>
    </recommendedName>
</protein>
<dbReference type="GO" id="GO:0016020">
    <property type="term" value="C:membrane"/>
    <property type="evidence" value="ECO:0000318"/>
    <property type="project" value="GO_Central"/>
</dbReference>
<dbReference type="InterPro" id="IPR047664">
    <property type="entry name" value="SWEET"/>
</dbReference>
<reference evidence="11" key="1">
    <citation type="submission" date="2018-08" db="EMBL/GenBank/DDBJ databases">
        <authorList>
            <person name="Rossello M."/>
        </authorList>
    </citation>
    <scope>NUCLEOTIDE SEQUENCE [LARGE SCALE GENOMIC DNA]</scope>
    <source>
        <strain evidence="11">cv. Chinese Spring</strain>
    </source>
</reference>
<keyword evidence="12" id="KW-1185">Reference proteome</keyword>
<keyword evidence="5" id="KW-0762">Sugar transport</keyword>
<dbReference type="GO" id="GO:0051119">
    <property type="term" value="F:sugar transmembrane transporter activity"/>
    <property type="evidence" value="ECO:0000318"/>
    <property type="project" value="GO_Central"/>
</dbReference>
<dbReference type="Gramene" id="TraesCS5B02G324200.1">
    <property type="protein sequence ID" value="TraesCS5B02G324200.1"/>
    <property type="gene ID" value="TraesCS5B02G324200"/>
</dbReference>